<dbReference type="GO" id="GO:0005829">
    <property type="term" value="C:cytosol"/>
    <property type="evidence" value="ECO:0007669"/>
    <property type="project" value="TreeGrafter"/>
</dbReference>
<dbReference type="CDD" id="cd04322">
    <property type="entry name" value="LysRS_N"/>
    <property type="match status" value="1"/>
</dbReference>
<dbReference type="SUPFAM" id="SSF50249">
    <property type="entry name" value="Nucleic acid-binding proteins"/>
    <property type="match status" value="1"/>
</dbReference>
<dbReference type="GO" id="GO:0000049">
    <property type="term" value="F:tRNA binding"/>
    <property type="evidence" value="ECO:0007669"/>
    <property type="project" value="TreeGrafter"/>
</dbReference>
<dbReference type="Gene3D" id="3.30.930.10">
    <property type="entry name" value="Bira Bifunctional Protein, Domain 2"/>
    <property type="match status" value="1"/>
</dbReference>
<dbReference type="Proteomes" id="UP000006465">
    <property type="component" value="Chromosome"/>
</dbReference>
<feature type="transmembrane region" description="Helical" evidence="22">
    <location>
        <begin position="210"/>
        <end position="232"/>
    </location>
</feature>
<comment type="similarity">
    <text evidence="21">Belongs to the class-II aminoacyl-tRNA synthetase family.</text>
</comment>
<feature type="transmembrane region" description="Helical" evidence="22">
    <location>
        <begin position="181"/>
        <end position="198"/>
    </location>
</feature>
<dbReference type="HAMAP" id="MF_00252">
    <property type="entry name" value="Lys_tRNA_synth_class2"/>
    <property type="match status" value="1"/>
</dbReference>
<dbReference type="Pfam" id="PF16995">
    <property type="entry name" value="tRNA-synt_2_TM"/>
    <property type="match status" value="1"/>
</dbReference>
<keyword evidence="17" id="KW-0511">Multifunctional enzyme</keyword>
<dbReference type="GO" id="GO:0000287">
    <property type="term" value="F:magnesium ion binding"/>
    <property type="evidence" value="ECO:0007669"/>
    <property type="project" value="UniProtKB-UniRule"/>
</dbReference>
<dbReference type="NCBIfam" id="NF002821">
    <property type="entry name" value="PRK02983.1"/>
    <property type="match status" value="1"/>
</dbReference>
<keyword evidence="11 21" id="KW-0460">Magnesium</keyword>
<evidence type="ECO:0000256" key="13">
    <source>
        <dbReference type="ARBA" id="ARBA00023098"/>
    </source>
</evidence>
<evidence type="ECO:0000256" key="7">
    <source>
        <dbReference type="ARBA" id="ARBA00022692"/>
    </source>
</evidence>
<evidence type="ECO:0000256" key="18">
    <source>
        <dbReference type="ARBA" id="ARBA00024681"/>
    </source>
</evidence>
<feature type="transmembrane region" description="Helical" evidence="22">
    <location>
        <begin position="12"/>
        <end position="33"/>
    </location>
</feature>
<dbReference type="EMBL" id="CP003540">
    <property type="protein sequence ID" value="AFK17560.1"/>
    <property type="molecule type" value="Genomic_DNA"/>
</dbReference>
<dbReference type="GO" id="GO:0046677">
    <property type="term" value="P:response to antibiotic"/>
    <property type="evidence" value="ECO:0007669"/>
    <property type="project" value="UniProtKB-KW"/>
</dbReference>
<dbReference type="RefSeq" id="WP_014733103.1">
    <property type="nucleotide sequence ID" value="NC_017945.3"/>
</dbReference>
<dbReference type="PRINTS" id="PR00982">
    <property type="entry name" value="TRNASYNTHLYS"/>
</dbReference>
<feature type="binding site" evidence="21">
    <location>
        <position position="994"/>
    </location>
    <ligand>
        <name>Mg(2+)</name>
        <dbReference type="ChEBI" id="CHEBI:18420"/>
        <label>1</label>
    </ligand>
</feature>
<dbReference type="GO" id="GO:0004824">
    <property type="term" value="F:lysine-tRNA ligase activity"/>
    <property type="evidence" value="ECO:0007669"/>
    <property type="project" value="UniProtKB-UniRule"/>
</dbReference>
<dbReference type="NCBIfam" id="NF001756">
    <property type="entry name" value="PRK00484.1"/>
    <property type="match status" value="1"/>
</dbReference>
<evidence type="ECO:0000313" key="25">
    <source>
        <dbReference type="Proteomes" id="UP000006465"/>
    </source>
</evidence>
<keyword evidence="21" id="KW-0963">Cytoplasm</keyword>
<evidence type="ECO:0000256" key="1">
    <source>
        <dbReference type="ARBA" id="ARBA00004651"/>
    </source>
</evidence>
<evidence type="ECO:0000256" key="8">
    <source>
        <dbReference type="ARBA" id="ARBA00022723"/>
    </source>
</evidence>
<dbReference type="InterPro" id="IPR004365">
    <property type="entry name" value="NA-bd_OB_tRNA"/>
</dbReference>
<keyword evidence="16" id="KW-0046">Antibiotic resistance</keyword>
<gene>
    <name evidence="24" type="primary">lysX</name>
    <name evidence="21" type="synonym">lysS</name>
    <name evidence="24" type="ORF">CP258_09960</name>
</gene>
<dbReference type="Pfam" id="PF00152">
    <property type="entry name" value="tRNA-synt_2"/>
    <property type="match status" value="1"/>
</dbReference>
<comment type="subunit">
    <text evidence="21">Homodimer.</text>
</comment>
<dbReference type="InterPro" id="IPR012340">
    <property type="entry name" value="NA-bd_OB-fold"/>
</dbReference>
<keyword evidence="14 22" id="KW-0472">Membrane</keyword>
<dbReference type="GO" id="GO:0006629">
    <property type="term" value="P:lipid metabolic process"/>
    <property type="evidence" value="ECO:0007669"/>
    <property type="project" value="UniProtKB-KW"/>
</dbReference>
<feature type="transmembrane region" description="Helical" evidence="22">
    <location>
        <begin position="152"/>
        <end position="175"/>
    </location>
</feature>
<dbReference type="SUPFAM" id="SSF55681">
    <property type="entry name" value="Class II aaRS and biotin synthetases"/>
    <property type="match status" value="1"/>
</dbReference>
<keyword evidence="12 22" id="KW-1133">Transmembrane helix</keyword>
<evidence type="ECO:0000256" key="9">
    <source>
        <dbReference type="ARBA" id="ARBA00022741"/>
    </source>
</evidence>
<comment type="catalytic activity">
    <reaction evidence="20 21">
        <text>tRNA(Lys) + L-lysine + ATP = L-lysyl-tRNA(Lys) + AMP + diphosphate</text>
        <dbReference type="Rhea" id="RHEA:20792"/>
        <dbReference type="Rhea" id="RHEA-COMP:9696"/>
        <dbReference type="Rhea" id="RHEA-COMP:9697"/>
        <dbReference type="ChEBI" id="CHEBI:30616"/>
        <dbReference type="ChEBI" id="CHEBI:32551"/>
        <dbReference type="ChEBI" id="CHEBI:33019"/>
        <dbReference type="ChEBI" id="CHEBI:78442"/>
        <dbReference type="ChEBI" id="CHEBI:78529"/>
        <dbReference type="ChEBI" id="CHEBI:456215"/>
        <dbReference type="EC" id="6.1.1.6"/>
    </reaction>
</comment>
<keyword evidence="10 21" id="KW-0067">ATP-binding</keyword>
<sequence length="1083" mass="119232">MLHIIDCMQKRWETRVILFTAQLATIWLIIGLILKHININLIRDISFGFSLIGLPNFPTLFITILMVLLTSGMLRGHRGALLFYLLGFQVPDLLSGILFFVLGLFNDPEITGDNAKYTIIAFAVSTLFSLFYLVCGYRALKDFPARVVGSWVRALSTLIVGLIISFVVMWGVLVLQEHQDSSIAAAWSFFTAIGLSPSEPPFPTELHNPHFIRVIGGILSSVALFAAIAILFGSRKHDAATAEEQLLTRKLLLNPPSPDSLAYFSTRYDRSLITSPDEKAAVSFRVVDGVCLAAGDPLGDPESWPAAVENWREHSRKNGWVLGAASVSEAGAKAYAAAGMSVITLGDEAVVDAENFHLKNMPEVRKEIAGPRKAGYTVRVQRQSQIPAEELQHLSQLAEAWRRGDERGFTMASGRIGDPRDSRTVIVTAHDADDNVMGLLSFVPWGRRGLSLDVMRRNPDAVGGVTEFMVVGLAQEAGNLGISKFSLNFVTFREALDRGTYVAASLRERLLLKLLLLSSRWWQIQSLYQSNVKYHPQWQSRFLCIDHGFHTARVLIAFASAEGFLPWMKEYGSPVGDPQEIAALESAALMPAIEPPALSVQERMRKTKLEELESLSMSPYPPAVPRTTSIKELLAADATHTVSETPISVTGRVAFIRDHGGVVFADLVEEHTKLQLVIERSAGQTMTLFKHLVSRGDLISATGQLGESRNGTRSLIVSSWDMAAKSLTPMPRVPLSNPHLRAKFRHMDFALNKKATDIFLARSKAVSAVRSVLQEQGYMEAETPILQTIHGGANARPFRTHIRAYDQNLTLRIAPELYLKRLVVGGIPRVFEIGRNFRNEGVDSTHNPEFTSLEAYQSYGNWDTMRVLTEELIRSAAIAVYGKPEVTTADGQVLDLTGSWPVVPVYDAVSEAVGKHISPNADVSEYADIAEKYGITAATVGDLVNELYDELIEPNTVFPTFYAGFPVETSPLTMADPDQPRIAQRWDLVACGMELGTAYTELADPLEQYARLSDQSLRAAGGDAEAMELDENFLKALQFGMPPTGGLGIGIDRLVMFLTGQNIREVLSFPFVRPDTDGSARGC</sequence>
<dbReference type="InterPro" id="IPR004364">
    <property type="entry name" value="Aa-tRNA-synt_II"/>
</dbReference>
<dbReference type="Pfam" id="PF01336">
    <property type="entry name" value="tRNA_anti-codon"/>
    <property type="match status" value="1"/>
</dbReference>
<dbReference type="Gene3D" id="2.40.50.140">
    <property type="entry name" value="Nucleic acid-binding proteins"/>
    <property type="match status" value="1"/>
</dbReference>
<dbReference type="InterPro" id="IPR031553">
    <property type="entry name" value="tRNA-synt_2_TM"/>
</dbReference>
<dbReference type="GO" id="GO:0005886">
    <property type="term" value="C:plasma membrane"/>
    <property type="evidence" value="ECO:0007669"/>
    <property type="project" value="UniProtKB-SubCell"/>
</dbReference>
<feature type="transmembrane region" description="Helical" evidence="22">
    <location>
        <begin position="45"/>
        <end position="69"/>
    </location>
</feature>
<keyword evidence="5 21" id="KW-0436">Ligase</keyword>
<comment type="subcellular location">
    <subcellularLocation>
        <location evidence="1">Cell membrane</location>
        <topology evidence="1">Multi-pass membrane protein</topology>
    </subcellularLocation>
    <subcellularLocation>
        <location evidence="21">Cytoplasm</location>
    </subcellularLocation>
</comment>
<evidence type="ECO:0000256" key="3">
    <source>
        <dbReference type="ARBA" id="ARBA00009968"/>
    </source>
</evidence>
<dbReference type="AlphaFoldDB" id="A0AAU8QH92"/>
<feature type="domain" description="Aminoacyl-transfer RNA synthetases class-II family profile" evidence="23">
    <location>
        <begin position="762"/>
        <end position="1074"/>
    </location>
</feature>
<dbReference type="GO" id="GO:0005524">
    <property type="term" value="F:ATP binding"/>
    <property type="evidence" value="ECO:0007669"/>
    <property type="project" value="UniProtKB-UniRule"/>
</dbReference>
<evidence type="ECO:0000256" key="22">
    <source>
        <dbReference type="SAM" id="Phobius"/>
    </source>
</evidence>
<evidence type="ECO:0000313" key="24">
    <source>
        <dbReference type="EMBL" id="AFK17560.1"/>
    </source>
</evidence>
<dbReference type="PANTHER" id="PTHR42918">
    <property type="entry name" value="LYSYL-TRNA SYNTHETASE"/>
    <property type="match status" value="1"/>
</dbReference>
<feature type="transmembrane region" description="Helical" evidence="22">
    <location>
        <begin position="117"/>
        <end position="140"/>
    </location>
</feature>
<dbReference type="GO" id="GO:0006430">
    <property type="term" value="P:lysyl-tRNA aminoacylation"/>
    <property type="evidence" value="ECO:0007669"/>
    <property type="project" value="UniProtKB-UniRule"/>
</dbReference>
<evidence type="ECO:0000256" key="19">
    <source>
        <dbReference type="ARBA" id="ARBA00047540"/>
    </source>
</evidence>
<keyword evidence="4" id="KW-1003">Cell membrane</keyword>
<keyword evidence="21" id="KW-0648">Protein biosynthesis</keyword>
<keyword evidence="6 24" id="KW-0808">Transferase</keyword>
<keyword evidence="8 21" id="KW-0479">Metal-binding</keyword>
<evidence type="ECO:0000256" key="12">
    <source>
        <dbReference type="ARBA" id="ARBA00022989"/>
    </source>
</evidence>
<evidence type="ECO:0000259" key="23">
    <source>
        <dbReference type="PROSITE" id="PS50862"/>
    </source>
</evidence>
<evidence type="ECO:0000256" key="4">
    <source>
        <dbReference type="ARBA" id="ARBA00022475"/>
    </source>
</evidence>
<evidence type="ECO:0000256" key="16">
    <source>
        <dbReference type="ARBA" id="ARBA00023251"/>
    </source>
</evidence>
<dbReference type="InterPro" id="IPR002313">
    <property type="entry name" value="Lys-tRNA-ligase_II"/>
</dbReference>
<dbReference type="PANTHER" id="PTHR42918:SF15">
    <property type="entry name" value="LYSINE--TRNA LIGASE, CHLOROPLASTIC_MITOCHONDRIAL"/>
    <property type="match status" value="1"/>
</dbReference>
<dbReference type="InterPro" id="IPR006195">
    <property type="entry name" value="aa-tRNA-synth_II"/>
</dbReference>
<comment type="cofactor">
    <cofactor evidence="21">
        <name>Mg(2+)</name>
        <dbReference type="ChEBI" id="CHEBI:18420"/>
    </cofactor>
    <text evidence="21">Binds 3 Mg(2+) ions per subunit.</text>
</comment>
<keyword evidence="13" id="KW-0443">Lipid metabolism</keyword>
<keyword evidence="9 21" id="KW-0547">Nucleotide-binding</keyword>
<comment type="function">
    <text evidence="18">Catalyzes the production of L-lysyl-tRNA(Lys)transfer and the transfer of a lysyl group from L-lysyl-tRNA(Lys) to membrane-bound phosphatidylglycerol (PG), which produces lysylphosphatidylglycerol (LPG), one of the components of the bacterial membrane with a positive net charge. LPG synthesis contributes to the resistance to cationic antimicrobial peptides (CAMPs) and likely protects M.tuberculosis against the CAMPs produced by competiting microorganisms (bacteriocins). In fact, the modification of anionic phosphatidylglycerol with positively charged L-lysine results in repulsion of the peptides.</text>
</comment>
<comment type="similarity">
    <text evidence="2">In the N-terminal section; belongs to the LPG synthetase family.</text>
</comment>
<name>A0AAU8QH92_CORPS</name>
<feature type="binding site" evidence="21">
    <location>
        <position position="987"/>
    </location>
    <ligand>
        <name>Mg(2+)</name>
        <dbReference type="ChEBI" id="CHEBI:18420"/>
        <label>1</label>
    </ligand>
</feature>
<dbReference type="KEGG" id="coe:CP258_09960"/>
<feature type="binding site" evidence="21">
    <location>
        <position position="994"/>
    </location>
    <ligand>
        <name>Mg(2+)</name>
        <dbReference type="ChEBI" id="CHEBI:18420"/>
        <label>2</label>
    </ligand>
</feature>
<dbReference type="Pfam" id="PF09924">
    <property type="entry name" value="LPG_synthase_C"/>
    <property type="match status" value="1"/>
</dbReference>
<dbReference type="GO" id="GO:0050071">
    <property type="term" value="F:phosphatidylglycerol lysyltransferase activity"/>
    <property type="evidence" value="ECO:0007669"/>
    <property type="project" value="UniProtKB-EC"/>
</dbReference>
<evidence type="ECO:0000256" key="5">
    <source>
        <dbReference type="ARBA" id="ARBA00022598"/>
    </source>
</evidence>
<comment type="similarity">
    <text evidence="3">In the C-terminal section; belongs to the class-II aminoacyl-tRNA synthetase family.</text>
</comment>
<dbReference type="EC" id="6.1.1.6" evidence="21"/>
<evidence type="ECO:0000256" key="10">
    <source>
        <dbReference type="ARBA" id="ARBA00022840"/>
    </source>
</evidence>
<keyword evidence="15 21" id="KW-0030">Aminoacyl-tRNA synthetase</keyword>
<evidence type="ECO:0000256" key="17">
    <source>
        <dbReference type="ARBA" id="ARBA00023268"/>
    </source>
</evidence>
<evidence type="ECO:0000256" key="15">
    <source>
        <dbReference type="ARBA" id="ARBA00023146"/>
    </source>
</evidence>
<keyword evidence="7 22" id="KW-0812">Transmembrane</keyword>
<evidence type="ECO:0000256" key="21">
    <source>
        <dbReference type="HAMAP-Rule" id="MF_00252"/>
    </source>
</evidence>
<dbReference type="InterPro" id="IPR018149">
    <property type="entry name" value="Lys-tRNA-synth_II_C"/>
</dbReference>
<accession>A0AAU8QH92</accession>
<protein>
    <recommendedName>
        <fullName evidence="21">Lysine--tRNA ligase</fullName>
        <ecNumber evidence="21">6.1.1.6</ecNumber>
    </recommendedName>
    <alternativeName>
        <fullName evidence="21">Lysyl-tRNA synthetase</fullName>
        <shortName evidence="21">LysRS</shortName>
    </alternativeName>
</protein>
<comment type="catalytic activity">
    <reaction evidence="19">
        <text>L-lysyl-tRNA(Lys) + a 1,2-diacyl-sn-glycero-3-phospho-(1'-sn-glycerol) = a 1,2-diacyl-sn-glycero-3-phospho-1'-(3'-O-L-lysyl)-sn-glycerol + tRNA(Lys)</text>
        <dbReference type="Rhea" id="RHEA:10668"/>
        <dbReference type="Rhea" id="RHEA-COMP:9696"/>
        <dbReference type="Rhea" id="RHEA-COMP:9697"/>
        <dbReference type="ChEBI" id="CHEBI:64716"/>
        <dbReference type="ChEBI" id="CHEBI:75792"/>
        <dbReference type="ChEBI" id="CHEBI:78442"/>
        <dbReference type="ChEBI" id="CHEBI:78529"/>
        <dbReference type="EC" id="2.3.2.3"/>
    </reaction>
</comment>
<evidence type="ECO:0000256" key="11">
    <source>
        <dbReference type="ARBA" id="ARBA00022842"/>
    </source>
</evidence>
<keyword evidence="24" id="KW-0012">Acyltransferase</keyword>
<reference evidence="24 25" key="1">
    <citation type="journal article" date="2013" name="J. Biotechnol.">
        <title>Genome sequence of Corynebacterium pseudotuberculosis biovar equi strain 258 and prediction of antigenic targets to improve biotechnological vaccine production.</title>
        <authorList>
            <person name="Soares S.C."/>
            <person name="Trost E."/>
            <person name="Ramos R.T."/>
            <person name="Carneiro A.R."/>
            <person name="Santos A.R."/>
            <person name="Pinto A.C."/>
            <person name="Barbosa E."/>
            <person name="Aburjaile F."/>
            <person name="Ali A."/>
            <person name="Diniz C.A."/>
            <person name="Hassan S.S."/>
            <person name="Fiaux K."/>
            <person name="Guimaraes L.C."/>
            <person name="Bakhtiar S.M."/>
            <person name="Pereira U."/>
            <person name="Almeida S.S."/>
            <person name="Abreu V.A."/>
            <person name="Rocha F.S."/>
            <person name="Dorella F.A."/>
            <person name="Miyoshi A."/>
            <person name="Silva A."/>
            <person name="Azevedo V."/>
            <person name="Tauch A."/>
        </authorList>
    </citation>
    <scope>NUCLEOTIDE SEQUENCE [LARGE SCALE GENOMIC DNA]</scope>
    <source>
        <strain evidence="24 25">258</strain>
    </source>
</reference>
<dbReference type="NCBIfam" id="TIGR00499">
    <property type="entry name" value="lysS_bact"/>
    <property type="match status" value="1"/>
</dbReference>
<proteinExistence type="inferred from homology"/>
<dbReference type="InterPro" id="IPR024320">
    <property type="entry name" value="LPG_synthase_C"/>
</dbReference>
<dbReference type="InterPro" id="IPR044136">
    <property type="entry name" value="Lys-tRNA-ligase_II_N"/>
</dbReference>
<evidence type="ECO:0000256" key="14">
    <source>
        <dbReference type="ARBA" id="ARBA00023136"/>
    </source>
</evidence>
<evidence type="ECO:0000256" key="2">
    <source>
        <dbReference type="ARBA" id="ARBA00005270"/>
    </source>
</evidence>
<dbReference type="InterPro" id="IPR045864">
    <property type="entry name" value="aa-tRNA-synth_II/BPL/LPL"/>
</dbReference>
<evidence type="ECO:0000256" key="6">
    <source>
        <dbReference type="ARBA" id="ARBA00022679"/>
    </source>
</evidence>
<evidence type="ECO:0000256" key="20">
    <source>
        <dbReference type="ARBA" id="ARBA00048573"/>
    </source>
</evidence>
<organism evidence="24 25">
    <name type="scientific">Corynebacterium pseudotuberculosis 258</name>
    <dbReference type="NCBI Taxonomy" id="1168865"/>
    <lineage>
        <taxon>Bacteria</taxon>
        <taxon>Bacillati</taxon>
        <taxon>Actinomycetota</taxon>
        <taxon>Actinomycetes</taxon>
        <taxon>Mycobacteriales</taxon>
        <taxon>Corynebacteriaceae</taxon>
        <taxon>Corynebacterium</taxon>
    </lineage>
</organism>
<feature type="transmembrane region" description="Helical" evidence="22">
    <location>
        <begin position="81"/>
        <end position="105"/>
    </location>
</feature>
<dbReference type="PROSITE" id="PS50862">
    <property type="entry name" value="AA_TRNA_LIGASE_II"/>
    <property type="match status" value="1"/>
</dbReference>